<feature type="non-terminal residue" evidence="1">
    <location>
        <position position="1"/>
    </location>
</feature>
<dbReference type="AlphaFoldDB" id="A0A392MMS0"/>
<protein>
    <submittedName>
        <fullName evidence="1">Uncharacterized protein</fullName>
    </submittedName>
</protein>
<keyword evidence="2" id="KW-1185">Reference proteome</keyword>
<reference evidence="1 2" key="1">
    <citation type="journal article" date="2018" name="Front. Plant Sci.">
        <title>Red Clover (Trifolium pratense) and Zigzag Clover (T. medium) - A Picture of Genomic Similarities and Differences.</title>
        <authorList>
            <person name="Dluhosova J."/>
            <person name="Istvanek J."/>
            <person name="Nedelnik J."/>
            <person name="Repkova J."/>
        </authorList>
    </citation>
    <scope>NUCLEOTIDE SEQUENCE [LARGE SCALE GENOMIC DNA]</scope>
    <source>
        <strain evidence="2">cv. 10/8</strain>
        <tissue evidence="1">Leaf</tissue>
    </source>
</reference>
<gene>
    <name evidence="1" type="ORF">A2U01_0009690</name>
</gene>
<evidence type="ECO:0000313" key="2">
    <source>
        <dbReference type="Proteomes" id="UP000265520"/>
    </source>
</evidence>
<dbReference type="Proteomes" id="UP000265520">
    <property type="component" value="Unassembled WGS sequence"/>
</dbReference>
<proteinExistence type="predicted"/>
<sequence length="25" mass="2654">TAMLLSAHLWGTKVPLDSQSNEAIA</sequence>
<name>A0A392MMS0_9FABA</name>
<comment type="caution">
    <text evidence="1">The sequence shown here is derived from an EMBL/GenBank/DDBJ whole genome shotgun (WGS) entry which is preliminary data.</text>
</comment>
<dbReference type="EMBL" id="LXQA010014871">
    <property type="protein sequence ID" value="MCH88797.1"/>
    <property type="molecule type" value="Genomic_DNA"/>
</dbReference>
<accession>A0A392MMS0</accession>
<evidence type="ECO:0000313" key="1">
    <source>
        <dbReference type="EMBL" id="MCH88797.1"/>
    </source>
</evidence>
<organism evidence="1 2">
    <name type="scientific">Trifolium medium</name>
    <dbReference type="NCBI Taxonomy" id="97028"/>
    <lineage>
        <taxon>Eukaryota</taxon>
        <taxon>Viridiplantae</taxon>
        <taxon>Streptophyta</taxon>
        <taxon>Embryophyta</taxon>
        <taxon>Tracheophyta</taxon>
        <taxon>Spermatophyta</taxon>
        <taxon>Magnoliopsida</taxon>
        <taxon>eudicotyledons</taxon>
        <taxon>Gunneridae</taxon>
        <taxon>Pentapetalae</taxon>
        <taxon>rosids</taxon>
        <taxon>fabids</taxon>
        <taxon>Fabales</taxon>
        <taxon>Fabaceae</taxon>
        <taxon>Papilionoideae</taxon>
        <taxon>50 kb inversion clade</taxon>
        <taxon>NPAAA clade</taxon>
        <taxon>Hologalegina</taxon>
        <taxon>IRL clade</taxon>
        <taxon>Trifolieae</taxon>
        <taxon>Trifolium</taxon>
    </lineage>
</organism>